<dbReference type="GO" id="GO:0005737">
    <property type="term" value="C:cytoplasm"/>
    <property type="evidence" value="ECO:0007669"/>
    <property type="project" value="InterPro"/>
</dbReference>
<evidence type="ECO:0000313" key="15">
    <source>
        <dbReference type="Proteomes" id="UP000184203"/>
    </source>
</evidence>
<dbReference type="InterPro" id="IPR022310">
    <property type="entry name" value="NAD/GMP_synthase"/>
</dbReference>
<feature type="binding site" evidence="8">
    <location>
        <position position="167"/>
    </location>
    <ligand>
        <name>Mg(2+)</name>
        <dbReference type="ChEBI" id="CHEBI:18420"/>
    </ligand>
</feature>
<dbReference type="Proteomes" id="UP000003751">
    <property type="component" value="Unassembled WGS sequence"/>
</dbReference>
<comment type="catalytic activity">
    <reaction evidence="8 10">
        <text>deamido-NAD(+) + NH4(+) + ATP = AMP + diphosphate + NAD(+) + H(+)</text>
        <dbReference type="Rhea" id="RHEA:21188"/>
        <dbReference type="ChEBI" id="CHEBI:15378"/>
        <dbReference type="ChEBI" id="CHEBI:28938"/>
        <dbReference type="ChEBI" id="CHEBI:30616"/>
        <dbReference type="ChEBI" id="CHEBI:33019"/>
        <dbReference type="ChEBI" id="CHEBI:57540"/>
        <dbReference type="ChEBI" id="CHEBI:58437"/>
        <dbReference type="ChEBI" id="CHEBI:456215"/>
        <dbReference type="EC" id="6.3.1.5"/>
    </reaction>
</comment>
<sequence length="287" mass="31619">MGVSVPPRGENVTTSTLPPTELLTDEENVAATYRQLTLFIEEYVERSDANGVVVGMSGGVDSTLAASLAVDALGPDRVFGLLLPCNLTAEAGSHDALTVAEALGIDYREIHLQPLVRCFEDLLVGDEDRDERIRALGNATARLRMTCLYYAANTRSKLVLGTGNRSERLLGYFTKHGDGGCDLLPLANLYKTEVRALARHVGLPCRIVEKPSTAGLWAEQTDEDELGASYDRIDAVLHYVVDRRYRAETVAEELDIPIETVWEIVNGHVETHHKRRHPATPGRERTE</sequence>
<comment type="function">
    <text evidence="8">Catalyzes the ATP-dependent amidation of deamido-NAD to form NAD. Uses ammonia as a nitrogen source.</text>
</comment>
<dbReference type="EMBL" id="FRAN01000005">
    <property type="protein sequence ID" value="SHL24632.1"/>
    <property type="molecule type" value="Genomic_DNA"/>
</dbReference>
<dbReference type="GO" id="GO:0004359">
    <property type="term" value="F:glutaminase activity"/>
    <property type="evidence" value="ECO:0007669"/>
    <property type="project" value="InterPro"/>
</dbReference>
<evidence type="ECO:0000256" key="6">
    <source>
        <dbReference type="ARBA" id="ARBA00022842"/>
    </source>
</evidence>
<keyword evidence="5 8" id="KW-0067">ATP-binding</keyword>
<dbReference type="EC" id="6.3.1.5" evidence="8 10"/>
<feature type="binding site" evidence="8">
    <location>
        <position position="182"/>
    </location>
    <ligand>
        <name>deamido-NAD(+)</name>
        <dbReference type="ChEBI" id="CHEBI:58437"/>
        <note>ligand shared between two neighboring subunits</note>
    </ligand>
</feature>
<keyword evidence="7 8" id="KW-0520">NAD</keyword>
<feature type="binding site" evidence="8">
    <location>
        <position position="191"/>
    </location>
    <ligand>
        <name>ATP</name>
        <dbReference type="ChEBI" id="CHEBI:30616"/>
    </ligand>
</feature>
<feature type="binding site" description="in other chain" evidence="8">
    <location>
        <begin position="273"/>
        <end position="274"/>
    </location>
    <ligand>
        <name>deamido-NAD(+)</name>
        <dbReference type="ChEBI" id="CHEBI:58437"/>
        <note>ligand shared between two neighboring subunits</note>
    </ligand>
</feature>
<keyword evidence="15" id="KW-1185">Reference proteome</keyword>
<evidence type="ECO:0000313" key="13">
    <source>
        <dbReference type="EMBL" id="SHL24632.1"/>
    </source>
</evidence>
<comment type="subunit">
    <text evidence="8">Homodimer.</text>
</comment>
<dbReference type="FunFam" id="3.40.50.620:FF:000106">
    <property type="entry name" value="Glutamine-dependent NAD(+) synthetase"/>
    <property type="match status" value="1"/>
</dbReference>
<dbReference type="UniPathway" id="UPA00253">
    <property type="reaction ID" value="UER00333"/>
</dbReference>
<keyword evidence="4 8" id="KW-0547">Nucleotide-binding</keyword>
<feature type="binding site" description="in other chain" evidence="8">
    <location>
        <position position="142"/>
    </location>
    <ligand>
        <name>deamido-NAD(+)</name>
        <dbReference type="ChEBI" id="CHEBI:58437"/>
        <note>ligand shared between two neighboring subunits</note>
    </ligand>
</feature>
<evidence type="ECO:0000313" key="12">
    <source>
        <dbReference type="EMBL" id="EFW91560.1"/>
    </source>
</evidence>
<proteinExistence type="inferred from homology"/>
<dbReference type="InterPro" id="IPR003694">
    <property type="entry name" value="NAD_synthase"/>
</dbReference>
<dbReference type="PANTHER" id="PTHR23090">
    <property type="entry name" value="NH 3 /GLUTAMINE-DEPENDENT NAD + SYNTHETASE"/>
    <property type="match status" value="1"/>
</dbReference>
<dbReference type="InterPro" id="IPR014729">
    <property type="entry name" value="Rossmann-like_a/b/a_fold"/>
</dbReference>
<dbReference type="GO" id="GO:0046872">
    <property type="term" value="F:metal ion binding"/>
    <property type="evidence" value="ECO:0007669"/>
    <property type="project" value="UniProtKB-KW"/>
</dbReference>
<dbReference type="STRING" id="797209.GCA_000376445_03811"/>
<dbReference type="GO" id="GO:0003952">
    <property type="term" value="F:NAD+ synthase (glutamine-hydrolyzing) activity"/>
    <property type="evidence" value="ECO:0007669"/>
    <property type="project" value="InterPro"/>
</dbReference>
<dbReference type="EMBL" id="AEMG01000013">
    <property type="protein sequence ID" value="EFW91560.1"/>
    <property type="molecule type" value="Genomic_DNA"/>
</dbReference>
<evidence type="ECO:0000256" key="3">
    <source>
        <dbReference type="ARBA" id="ARBA00022723"/>
    </source>
</evidence>
<evidence type="ECO:0000259" key="11">
    <source>
        <dbReference type="Pfam" id="PF02540"/>
    </source>
</evidence>
<organism evidence="12 14">
    <name type="scientific">Haladaptatus paucihalophilus DX253</name>
    <dbReference type="NCBI Taxonomy" id="797209"/>
    <lineage>
        <taxon>Archaea</taxon>
        <taxon>Methanobacteriati</taxon>
        <taxon>Methanobacteriota</taxon>
        <taxon>Stenosarchaea group</taxon>
        <taxon>Halobacteria</taxon>
        <taxon>Halobacteriales</taxon>
        <taxon>Haladaptataceae</taxon>
        <taxon>Haladaptatus</taxon>
    </lineage>
</organism>
<reference evidence="13" key="3">
    <citation type="submission" date="2016-11" db="EMBL/GenBank/DDBJ databases">
        <authorList>
            <person name="Jaros S."/>
            <person name="Januszkiewicz K."/>
            <person name="Wedrychowicz H."/>
        </authorList>
    </citation>
    <scope>NUCLEOTIDE SEQUENCE [LARGE SCALE GENOMIC DNA]</scope>
    <source>
        <strain evidence="13">DX253</strain>
    </source>
</reference>
<feature type="binding site" description="in other chain" evidence="8">
    <location>
        <position position="175"/>
    </location>
    <ligand>
        <name>deamido-NAD(+)</name>
        <dbReference type="ChEBI" id="CHEBI:58437"/>
        <note>ligand shared between two neighboring subunits</note>
    </ligand>
</feature>
<dbReference type="CDD" id="cd00553">
    <property type="entry name" value="NAD_synthase"/>
    <property type="match status" value="1"/>
</dbReference>
<evidence type="ECO:0000256" key="2">
    <source>
        <dbReference type="ARBA" id="ARBA00022598"/>
    </source>
</evidence>
<gene>
    <name evidence="8" type="primary">nadE</name>
    <name evidence="13" type="ORF">SAMN05444342_3403</name>
    <name evidence="12" type="ORF">ZOD2009_13391</name>
</gene>
<comment type="similarity">
    <text evidence="1 8 9">Belongs to the NAD synthetase family.</text>
</comment>
<dbReference type="NCBIfam" id="TIGR00552">
    <property type="entry name" value="nadE"/>
    <property type="match status" value="1"/>
</dbReference>
<feature type="binding site" evidence="8">
    <location>
        <position position="61"/>
    </location>
    <ligand>
        <name>Mg(2+)</name>
        <dbReference type="ChEBI" id="CHEBI:18420"/>
    </ligand>
</feature>
<reference evidence="15" key="2">
    <citation type="submission" date="2016-11" db="EMBL/GenBank/DDBJ databases">
        <authorList>
            <person name="Varghese N."/>
            <person name="Submissions S."/>
        </authorList>
    </citation>
    <scope>NUCLEOTIDE SEQUENCE [LARGE SCALE GENOMIC DNA]</scope>
    <source>
        <strain evidence="15">DX253</strain>
    </source>
</reference>
<dbReference type="GO" id="GO:0009435">
    <property type="term" value="P:NAD+ biosynthetic process"/>
    <property type="evidence" value="ECO:0007669"/>
    <property type="project" value="UniProtKB-UniRule"/>
</dbReference>
<name>E7QV42_HALPU</name>
<dbReference type="AlphaFoldDB" id="E7QV42"/>
<feature type="binding site" evidence="8">
    <location>
        <begin position="55"/>
        <end position="62"/>
    </location>
    <ligand>
        <name>ATP</name>
        <dbReference type="ChEBI" id="CHEBI:30616"/>
    </ligand>
</feature>
<protein>
    <recommendedName>
        <fullName evidence="8 10">NH(3)-dependent NAD(+) synthetase</fullName>
        <ecNumber evidence="8 10">6.3.1.5</ecNumber>
    </recommendedName>
</protein>
<feature type="binding site" evidence="8">
    <location>
        <position position="213"/>
    </location>
    <ligand>
        <name>ATP</name>
        <dbReference type="ChEBI" id="CHEBI:30616"/>
    </ligand>
</feature>
<reference evidence="12 14" key="1">
    <citation type="journal article" date="2014" name="ISME J.">
        <title>Trehalose/2-sulfotrehalose biosynthesis and glycine-betaine uptake are widely spread mechanisms for osmoadaptation in the Halobacteriales.</title>
        <authorList>
            <person name="Youssef N.H."/>
            <person name="Savage-Ashlock K.N."/>
            <person name="McCully A.L."/>
            <person name="Luedtke B."/>
            <person name="Shaw E.I."/>
            <person name="Hoff W.D."/>
            <person name="Elshahed M.S."/>
        </authorList>
    </citation>
    <scope>NUCLEOTIDE SEQUENCE [LARGE SCALE GENOMIC DNA]</scope>
    <source>
        <strain evidence="12 14">DX253</strain>
    </source>
</reference>
<dbReference type="InterPro" id="IPR022926">
    <property type="entry name" value="NH(3)-dep_NAD(+)_synth"/>
</dbReference>
<evidence type="ECO:0000256" key="8">
    <source>
        <dbReference type="HAMAP-Rule" id="MF_00193"/>
    </source>
</evidence>
<dbReference type="Gene3D" id="3.40.50.620">
    <property type="entry name" value="HUPs"/>
    <property type="match status" value="1"/>
</dbReference>
<evidence type="ECO:0000256" key="9">
    <source>
        <dbReference type="RuleBase" id="RU003811"/>
    </source>
</evidence>
<evidence type="ECO:0000256" key="1">
    <source>
        <dbReference type="ARBA" id="ARBA00005859"/>
    </source>
</evidence>
<dbReference type="PATRIC" id="fig|797209.4.peg.2636"/>
<dbReference type="GO" id="GO:0005524">
    <property type="term" value="F:ATP binding"/>
    <property type="evidence" value="ECO:0007669"/>
    <property type="project" value="UniProtKB-UniRule"/>
</dbReference>
<dbReference type="GO" id="GO:0008795">
    <property type="term" value="F:NAD+ synthase activity"/>
    <property type="evidence" value="ECO:0007669"/>
    <property type="project" value="UniProtKB-UniRule"/>
</dbReference>
<evidence type="ECO:0000256" key="5">
    <source>
        <dbReference type="ARBA" id="ARBA00022840"/>
    </source>
</evidence>
<feature type="binding site" evidence="8">
    <location>
        <position position="162"/>
    </location>
    <ligand>
        <name>ATP</name>
        <dbReference type="ChEBI" id="CHEBI:30616"/>
    </ligand>
</feature>
<keyword evidence="2 8" id="KW-0436">Ligase</keyword>
<dbReference type="Proteomes" id="UP000184203">
    <property type="component" value="Unassembled WGS sequence"/>
</dbReference>
<dbReference type="SUPFAM" id="SSF52402">
    <property type="entry name" value="Adenine nucleotide alpha hydrolases-like"/>
    <property type="match status" value="1"/>
</dbReference>
<evidence type="ECO:0000256" key="4">
    <source>
        <dbReference type="ARBA" id="ARBA00022741"/>
    </source>
</evidence>
<accession>E7QV42</accession>
<dbReference type="NCBIfam" id="NF010587">
    <property type="entry name" value="PRK13980.1"/>
    <property type="match status" value="1"/>
</dbReference>
<dbReference type="HAMAP" id="MF_00193">
    <property type="entry name" value="NadE_ammonia_dep"/>
    <property type="match status" value="1"/>
</dbReference>
<comment type="pathway">
    <text evidence="8">Cofactor biosynthesis; NAD(+) biosynthesis; NAD(+) from deamido-NAD(+) (ammonia route): step 1/1.</text>
</comment>
<keyword evidence="6 8" id="KW-0460">Magnesium</keyword>
<keyword evidence="3 8" id="KW-0479">Metal-binding</keyword>
<evidence type="ECO:0000256" key="10">
    <source>
        <dbReference type="RuleBase" id="RU003812"/>
    </source>
</evidence>
<dbReference type="Pfam" id="PF02540">
    <property type="entry name" value="NAD_synthase"/>
    <property type="match status" value="1"/>
</dbReference>
<dbReference type="PANTHER" id="PTHR23090:SF9">
    <property type="entry name" value="GLUTAMINE-DEPENDENT NAD(+) SYNTHETASE"/>
    <property type="match status" value="1"/>
</dbReference>
<dbReference type="eggNOG" id="arCOG00069">
    <property type="taxonomic scope" value="Archaea"/>
</dbReference>
<feature type="domain" description="NAD/GMP synthase" evidence="11">
    <location>
        <begin position="33"/>
        <end position="278"/>
    </location>
</feature>
<evidence type="ECO:0000256" key="7">
    <source>
        <dbReference type="ARBA" id="ARBA00023027"/>
    </source>
</evidence>
<evidence type="ECO:0000313" key="14">
    <source>
        <dbReference type="Proteomes" id="UP000003751"/>
    </source>
</evidence>